<feature type="compositionally biased region" description="Low complexity" evidence="1">
    <location>
        <begin position="93"/>
        <end position="112"/>
    </location>
</feature>
<dbReference type="AlphaFoldDB" id="A0AAD6WUL9"/>
<name>A0AAD6WUL9_9AGAR</name>
<evidence type="ECO:0000313" key="4">
    <source>
        <dbReference type="Proteomes" id="UP001218188"/>
    </source>
</evidence>
<feature type="compositionally biased region" description="Low complexity" evidence="1">
    <location>
        <begin position="120"/>
        <end position="134"/>
    </location>
</feature>
<dbReference type="EMBL" id="JARJCM010000176">
    <property type="protein sequence ID" value="KAJ7024036.1"/>
    <property type="molecule type" value="Genomic_DNA"/>
</dbReference>
<reference evidence="3" key="1">
    <citation type="submission" date="2023-03" db="EMBL/GenBank/DDBJ databases">
        <title>Massive genome expansion in bonnet fungi (Mycena s.s.) driven by repeated elements and novel gene families across ecological guilds.</title>
        <authorList>
            <consortium name="Lawrence Berkeley National Laboratory"/>
            <person name="Harder C.B."/>
            <person name="Miyauchi S."/>
            <person name="Viragh M."/>
            <person name="Kuo A."/>
            <person name="Thoen E."/>
            <person name="Andreopoulos B."/>
            <person name="Lu D."/>
            <person name="Skrede I."/>
            <person name="Drula E."/>
            <person name="Henrissat B."/>
            <person name="Morin E."/>
            <person name="Kohler A."/>
            <person name="Barry K."/>
            <person name="LaButti K."/>
            <person name="Morin E."/>
            <person name="Salamov A."/>
            <person name="Lipzen A."/>
            <person name="Mereny Z."/>
            <person name="Hegedus B."/>
            <person name="Baldrian P."/>
            <person name="Stursova M."/>
            <person name="Weitz H."/>
            <person name="Taylor A."/>
            <person name="Grigoriev I.V."/>
            <person name="Nagy L.G."/>
            <person name="Martin F."/>
            <person name="Kauserud H."/>
        </authorList>
    </citation>
    <scope>NUCLEOTIDE SEQUENCE</scope>
    <source>
        <strain evidence="3">CBHHK200</strain>
    </source>
</reference>
<evidence type="ECO:0000256" key="1">
    <source>
        <dbReference type="SAM" id="MobiDB-lite"/>
    </source>
</evidence>
<keyword evidence="2" id="KW-0472">Membrane</keyword>
<dbReference type="Proteomes" id="UP001218188">
    <property type="component" value="Unassembled WGS sequence"/>
</dbReference>
<keyword evidence="2" id="KW-1133">Transmembrane helix</keyword>
<accession>A0AAD6WUL9</accession>
<evidence type="ECO:0000256" key="2">
    <source>
        <dbReference type="SAM" id="Phobius"/>
    </source>
</evidence>
<gene>
    <name evidence="3" type="ORF">C8F04DRAFT_1132552</name>
</gene>
<keyword evidence="4" id="KW-1185">Reference proteome</keyword>
<feature type="region of interest" description="Disordered" evidence="1">
    <location>
        <begin position="93"/>
        <end position="138"/>
    </location>
</feature>
<sequence>MFILPAHAAPFALSASASALGEGPHRAWWTLPLTLLATLVLLALVRAVTVLYPRRAPALPVAVLEKAALAQPATRPKSRTWLRLPAFISAAAPSTSTPASDASLPTAAAACAPSPPAQTPPAGRGRPAARAGAVRRPEPALSVRARVEAPLPAIYECQTPVSMAKMIMSRHTYRRPTSPAPAPGPLPRASGQRQRQRCGL</sequence>
<organism evidence="3 4">
    <name type="scientific">Mycena alexandri</name>
    <dbReference type="NCBI Taxonomy" id="1745969"/>
    <lineage>
        <taxon>Eukaryota</taxon>
        <taxon>Fungi</taxon>
        <taxon>Dikarya</taxon>
        <taxon>Basidiomycota</taxon>
        <taxon>Agaricomycotina</taxon>
        <taxon>Agaricomycetes</taxon>
        <taxon>Agaricomycetidae</taxon>
        <taxon>Agaricales</taxon>
        <taxon>Marasmiineae</taxon>
        <taxon>Mycenaceae</taxon>
        <taxon>Mycena</taxon>
    </lineage>
</organism>
<comment type="caution">
    <text evidence="3">The sequence shown here is derived from an EMBL/GenBank/DDBJ whole genome shotgun (WGS) entry which is preliminary data.</text>
</comment>
<proteinExistence type="predicted"/>
<protein>
    <submittedName>
        <fullName evidence="3">Uncharacterized protein</fullName>
    </submittedName>
</protein>
<feature type="transmembrane region" description="Helical" evidence="2">
    <location>
        <begin position="27"/>
        <end position="45"/>
    </location>
</feature>
<evidence type="ECO:0000313" key="3">
    <source>
        <dbReference type="EMBL" id="KAJ7024036.1"/>
    </source>
</evidence>
<keyword evidence="2" id="KW-0812">Transmembrane</keyword>
<feature type="region of interest" description="Disordered" evidence="1">
    <location>
        <begin position="172"/>
        <end position="200"/>
    </location>
</feature>
<feature type="non-terminal residue" evidence="3">
    <location>
        <position position="1"/>
    </location>
</feature>